<organism evidence="1 2">
    <name type="scientific">Brassica cretica</name>
    <name type="common">Mustard</name>
    <dbReference type="NCBI Taxonomy" id="69181"/>
    <lineage>
        <taxon>Eukaryota</taxon>
        <taxon>Viridiplantae</taxon>
        <taxon>Streptophyta</taxon>
        <taxon>Embryophyta</taxon>
        <taxon>Tracheophyta</taxon>
        <taxon>Spermatophyta</taxon>
        <taxon>Magnoliopsida</taxon>
        <taxon>eudicotyledons</taxon>
        <taxon>Gunneridae</taxon>
        <taxon>Pentapetalae</taxon>
        <taxon>rosids</taxon>
        <taxon>malvids</taxon>
        <taxon>Brassicales</taxon>
        <taxon>Brassicaceae</taxon>
        <taxon>Brassiceae</taxon>
        <taxon>Brassica</taxon>
    </lineage>
</organism>
<comment type="caution">
    <text evidence="1">The sequence shown here is derived from an EMBL/GenBank/DDBJ whole genome shotgun (WGS) entry which is preliminary data.</text>
</comment>
<proteinExistence type="predicted"/>
<dbReference type="EMBL" id="QGKV02000649">
    <property type="protein sequence ID" value="KAF3583042.1"/>
    <property type="molecule type" value="Genomic_DNA"/>
</dbReference>
<gene>
    <name evidence="1" type="ORF">DY000_02036096</name>
</gene>
<dbReference type="Proteomes" id="UP000266723">
    <property type="component" value="Unassembled WGS sequence"/>
</dbReference>
<keyword evidence="2" id="KW-1185">Reference proteome</keyword>
<evidence type="ECO:0000313" key="2">
    <source>
        <dbReference type="Proteomes" id="UP000266723"/>
    </source>
</evidence>
<evidence type="ECO:0000313" key="1">
    <source>
        <dbReference type="EMBL" id="KAF3583042.1"/>
    </source>
</evidence>
<protein>
    <submittedName>
        <fullName evidence="1">Uncharacterized protein</fullName>
    </submittedName>
</protein>
<accession>A0ABQ7DYF2</accession>
<sequence length="160" mass="17823">MSVCGGVQLVWIEGEGRVEVERSFFLACVGARGGGVAVSEIVVYGFSEARLRPLSHPFVLFPTLRTISSIRHQRLTLLRFSEKASDEEWKLLWLRSEVLVRFAAAVLFPSFCYPSRSEVFIELFTEAVSVLVEFVQGRRSDFLMICVLIPSPSGIGAYSG</sequence>
<reference evidence="1 2" key="1">
    <citation type="journal article" date="2020" name="BMC Genomics">
        <title>Intraspecific diversification of the crop wild relative Brassica cretica Lam. using demographic model selection.</title>
        <authorList>
            <person name="Kioukis A."/>
            <person name="Michalopoulou V.A."/>
            <person name="Briers L."/>
            <person name="Pirintsos S."/>
            <person name="Studholme D.J."/>
            <person name="Pavlidis P."/>
            <person name="Sarris P.F."/>
        </authorList>
    </citation>
    <scope>NUCLEOTIDE SEQUENCE [LARGE SCALE GENOMIC DNA]</scope>
    <source>
        <strain evidence="2">cv. PFS-1207/04</strain>
    </source>
</reference>
<name>A0ABQ7DYF2_BRACR</name>